<dbReference type="RefSeq" id="XP_022314535.1">
    <property type="nucleotide sequence ID" value="XM_022458827.1"/>
</dbReference>
<feature type="domain" description="EF-hand" evidence="1">
    <location>
        <begin position="79"/>
        <end position="114"/>
    </location>
</feature>
<organism evidence="2 4">
    <name type="scientific">Crassostrea virginica</name>
    <name type="common">Eastern oyster</name>
    <dbReference type="NCBI Taxonomy" id="6565"/>
    <lineage>
        <taxon>Eukaryota</taxon>
        <taxon>Metazoa</taxon>
        <taxon>Spiralia</taxon>
        <taxon>Lophotrochozoa</taxon>
        <taxon>Mollusca</taxon>
        <taxon>Bivalvia</taxon>
        <taxon>Autobranchia</taxon>
        <taxon>Pteriomorphia</taxon>
        <taxon>Ostreida</taxon>
        <taxon>Ostreoidea</taxon>
        <taxon>Ostreidae</taxon>
        <taxon>Crassostrea</taxon>
    </lineage>
</organism>
<evidence type="ECO:0000313" key="2">
    <source>
        <dbReference type="Proteomes" id="UP000694844"/>
    </source>
</evidence>
<reference evidence="3 4" key="2">
    <citation type="submission" date="2025-04" db="UniProtKB">
        <authorList>
            <consortium name="RefSeq"/>
        </authorList>
    </citation>
    <scope>IDENTIFICATION</scope>
    <source>
        <tissue evidence="3 4">Whole sample</tissue>
    </source>
</reference>
<accession>A0A8B8CLZ4</accession>
<dbReference type="GO" id="GO:0005509">
    <property type="term" value="F:calcium ion binding"/>
    <property type="evidence" value="ECO:0007669"/>
    <property type="project" value="InterPro"/>
</dbReference>
<reference evidence="2" key="1">
    <citation type="submission" date="2024-06" db="UniProtKB">
        <authorList>
            <consortium name="RefSeq"/>
        </authorList>
    </citation>
    <scope>NUCLEOTIDE SEQUENCE [LARGE SCALE GENOMIC DNA]</scope>
</reference>
<dbReference type="OrthoDB" id="427950at2759"/>
<dbReference type="SUPFAM" id="SSF47473">
    <property type="entry name" value="EF-hand"/>
    <property type="match status" value="1"/>
</dbReference>
<dbReference type="AlphaFoldDB" id="A0A8B8CLZ4"/>
<dbReference type="KEGG" id="cvn:111119028"/>
<dbReference type="InterPro" id="IPR011992">
    <property type="entry name" value="EF-hand-dom_pair"/>
</dbReference>
<dbReference type="KEGG" id="cvn:111120363"/>
<dbReference type="GeneID" id="111120363"/>
<dbReference type="InterPro" id="IPR002048">
    <property type="entry name" value="EF_hand_dom"/>
</dbReference>
<gene>
    <name evidence="4" type="primary">LOC111120363</name>
    <name evidence="3" type="synonym">LOC111119028</name>
</gene>
<dbReference type="Gene3D" id="1.10.238.10">
    <property type="entry name" value="EF-hand"/>
    <property type="match status" value="1"/>
</dbReference>
<evidence type="ECO:0000313" key="3">
    <source>
        <dbReference type="RefSeq" id="XP_022314535.1"/>
    </source>
</evidence>
<keyword evidence="2" id="KW-1185">Reference proteome</keyword>
<name>A0A8B8CLZ4_CRAVI</name>
<feature type="domain" description="EF-hand" evidence="1">
    <location>
        <begin position="43"/>
        <end position="78"/>
    </location>
</feature>
<proteinExistence type="predicted"/>
<evidence type="ECO:0000313" key="4">
    <source>
        <dbReference type="RefSeq" id="XP_022316795.1"/>
    </source>
</evidence>
<dbReference type="Proteomes" id="UP000694844">
    <property type="component" value="Chromosome 1"/>
</dbReference>
<evidence type="ECO:0000259" key="1">
    <source>
        <dbReference type="PROSITE" id="PS50222"/>
    </source>
</evidence>
<dbReference type="PROSITE" id="PS50222">
    <property type="entry name" value="EF_HAND_2"/>
    <property type="match status" value="2"/>
</dbReference>
<dbReference type="RefSeq" id="XP_022316795.1">
    <property type="nucleotide sequence ID" value="XM_022461087.1"/>
</dbReference>
<protein>
    <submittedName>
        <fullName evidence="3">Uncharacterized protein LOC111119028 isoform X1</fullName>
    </submittedName>
    <submittedName>
        <fullName evidence="4">Uncharacterized protein LOC111120363 isoform X1</fullName>
    </submittedName>
</protein>
<sequence length="170" mass="19567">MAMMRRGKIPKEVQFIFDKYAHQNVRSLKKPDAINLLKNEFKLNDAEATCMFDTFDKDQNEIMSIWEFQQFYETVGNGEGASEMLNKFHELDVDRSGKLDQDEAKQGLELMTTATGRKLDPREIEFFLKTASDDEGFIDIGKFVSLFKRLKVYDCPPPPKNAKCHVLGSD</sequence>